<dbReference type="RefSeq" id="WP_133263256.1">
    <property type="nucleotide sequence ID" value="NZ_SJCY01000010.1"/>
</dbReference>
<dbReference type="OrthoDB" id="770454at2"/>
<accession>A0A4R5MIB4</accession>
<proteinExistence type="predicted"/>
<dbReference type="AlphaFoldDB" id="A0A4R5MIB4"/>
<protein>
    <submittedName>
        <fullName evidence="1">Uncharacterized protein</fullName>
    </submittedName>
</protein>
<organism evidence="1 2">
    <name type="scientific">Pedobacter changchengzhani</name>
    <dbReference type="NCBI Taxonomy" id="2529274"/>
    <lineage>
        <taxon>Bacteria</taxon>
        <taxon>Pseudomonadati</taxon>
        <taxon>Bacteroidota</taxon>
        <taxon>Sphingobacteriia</taxon>
        <taxon>Sphingobacteriales</taxon>
        <taxon>Sphingobacteriaceae</taxon>
        <taxon>Pedobacter</taxon>
    </lineage>
</organism>
<dbReference type="EMBL" id="SJCY01000010">
    <property type="protein sequence ID" value="TDG35327.1"/>
    <property type="molecule type" value="Genomic_DNA"/>
</dbReference>
<gene>
    <name evidence="1" type="ORF">EZJ43_13535</name>
</gene>
<keyword evidence="2" id="KW-1185">Reference proteome</keyword>
<reference evidence="1 2" key="1">
    <citation type="submission" date="2019-02" db="EMBL/GenBank/DDBJ databases">
        <title>Pedobacter sp. nov., a novel speices isolated from soil of pinguins habitat in Antarcitica.</title>
        <authorList>
            <person name="He R.-H."/>
        </authorList>
    </citation>
    <scope>NUCLEOTIDE SEQUENCE [LARGE SCALE GENOMIC DNA]</scope>
    <source>
        <strain evidence="1 2">E01020</strain>
    </source>
</reference>
<name>A0A4R5MIB4_9SPHI</name>
<dbReference type="Proteomes" id="UP000295668">
    <property type="component" value="Unassembled WGS sequence"/>
</dbReference>
<sequence>MAEKLTILQKIINTNDEGLIKDIQSLLNSRDLDWFDGLHNDQQSDVLEGIDQLNSGKSFSHEEAKKRFGYKSK</sequence>
<evidence type="ECO:0000313" key="1">
    <source>
        <dbReference type="EMBL" id="TDG35327.1"/>
    </source>
</evidence>
<comment type="caution">
    <text evidence="1">The sequence shown here is derived from an EMBL/GenBank/DDBJ whole genome shotgun (WGS) entry which is preliminary data.</text>
</comment>
<evidence type="ECO:0000313" key="2">
    <source>
        <dbReference type="Proteomes" id="UP000295668"/>
    </source>
</evidence>